<evidence type="ECO:0000313" key="1">
    <source>
        <dbReference type="EMBL" id="MCY6957873.1"/>
    </source>
</evidence>
<protein>
    <submittedName>
        <fullName evidence="1">Uncharacterized protein</fullName>
    </submittedName>
</protein>
<accession>A0ABT4D882</accession>
<comment type="caution">
    <text evidence="1">The sequence shown here is derived from an EMBL/GenBank/DDBJ whole genome shotgun (WGS) entry which is preliminary data.</text>
</comment>
<sequence>MDSILNKIGEARKQLIEIGYSGKVVDEIAESNNAKSNEERLANLLGELAYCNDSY</sequence>
<gene>
    <name evidence="1" type="ORF">OW729_04555</name>
</gene>
<evidence type="ECO:0000313" key="2">
    <source>
        <dbReference type="Proteomes" id="UP001144612"/>
    </source>
</evidence>
<proteinExistence type="predicted"/>
<keyword evidence="2" id="KW-1185">Reference proteome</keyword>
<dbReference type="RefSeq" id="WP_268060275.1">
    <property type="nucleotide sequence ID" value="NZ_JAPQFJ010000003.1"/>
</dbReference>
<reference evidence="1" key="1">
    <citation type="submission" date="2022-12" db="EMBL/GenBank/DDBJ databases">
        <title>Clostridium sp. nov., isolated from industrial wastewater.</title>
        <authorList>
            <person name="Jiayan W."/>
        </authorList>
    </citation>
    <scope>NUCLEOTIDE SEQUENCE</scope>
    <source>
        <strain evidence="1">ZC22-4</strain>
    </source>
</reference>
<organism evidence="1 2">
    <name type="scientific">Clostridium brassicae</name>
    <dbReference type="NCBI Taxonomy" id="2999072"/>
    <lineage>
        <taxon>Bacteria</taxon>
        <taxon>Bacillati</taxon>
        <taxon>Bacillota</taxon>
        <taxon>Clostridia</taxon>
        <taxon>Eubacteriales</taxon>
        <taxon>Clostridiaceae</taxon>
        <taxon>Clostridium</taxon>
    </lineage>
</organism>
<name>A0ABT4D882_9CLOT</name>
<dbReference type="EMBL" id="JAPQFJ010000003">
    <property type="protein sequence ID" value="MCY6957873.1"/>
    <property type="molecule type" value="Genomic_DNA"/>
</dbReference>
<dbReference type="Proteomes" id="UP001144612">
    <property type="component" value="Unassembled WGS sequence"/>
</dbReference>